<reference evidence="2" key="1">
    <citation type="submission" date="2025-08" db="UniProtKB">
        <authorList>
            <consortium name="RefSeq"/>
        </authorList>
    </citation>
    <scope>IDENTIFICATION</scope>
    <source>
        <strain evidence="2">USDA-PBARC FA_bdor</strain>
        <tissue evidence="2">Whole organism</tissue>
    </source>
</reference>
<dbReference type="AlphaFoldDB" id="A0A9R1TLI4"/>
<protein>
    <submittedName>
        <fullName evidence="2">Uncharacterized protein</fullName>
    </submittedName>
</protein>
<sequence length="148" mass="16644">MVQHNFLHKSAVATFCSGKSSSSISSDFLVRQVLKATSIARSREIKADIWDAQLLLNWLSTTIPDSSLFQLSRRSAALLLLIPGRRIHDLTLLKVSNDYLSYLGDEMILWPAFGSKTDRNRLRQSGWGLSTRPNIRLCPVTLIKAMDL</sequence>
<dbReference type="KEGG" id="fas:105271723"/>
<dbReference type="Proteomes" id="UP000694866">
    <property type="component" value="Unplaced"/>
</dbReference>
<accession>A0A9R1TLI4</accession>
<evidence type="ECO:0000313" key="1">
    <source>
        <dbReference type="Proteomes" id="UP000694866"/>
    </source>
</evidence>
<proteinExistence type="predicted"/>
<evidence type="ECO:0000313" key="2">
    <source>
        <dbReference type="RefSeq" id="XP_011311747.1"/>
    </source>
</evidence>
<dbReference type="GeneID" id="105271723"/>
<name>A0A9R1TLI4_9HYME</name>
<keyword evidence="1" id="KW-1185">Reference proteome</keyword>
<organism evidence="1 2">
    <name type="scientific">Fopius arisanus</name>
    <dbReference type="NCBI Taxonomy" id="64838"/>
    <lineage>
        <taxon>Eukaryota</taxon>
        <taxon>Metazoa</taxon>
        <taxon>Ecdysozoa</taxon>
        <taxon>Arthropoda</taxon>
        <taxon>Hexapoda</taxon>
        <taxon>Insecta</taxon>
        <taxon>Pterygota</taxon>
        <taxon>Neoptera</taxon>
        <taxon>Endopterygota</taxon>
        <taxon>Hymenoptera</taxon>
        <taxon>Apocrita</taxon>
        <taxon>Ichneumonoidea</taxon>
        <taxon>Braconidae</taxon>
        <taxon>Opiinae</taxon>
        <taxon>Fopius</taxon>
    </lineage>
</organism>
<dbReference type="RefSeq" id="XP_011311747.1">
    <property type="nucleotide sequence ID" value="XM_011313445.1"/>
</dbReference>
<gene>
    <name evidence="2" type="primary">LOC105271723</name>
</gene>
<dbReference type="OrthoDB" id="7695553at2759"/>